<evidence type="ECO:0000256" key="1">
    <source>
        <dbReference type="SAM" id="Coils"/>
    </source>
</evidence>
<name>A0A8H3TU18_9TREE</name>
<keyword evidence="1" id="KW-0175">Coiled coil</keyword>
<accession>A0A8H3TU18</accession>
<gene>
    <name evidence="3" type="ORF">NliqN6_3072</name>
</gene>
<protein>
    <submittedName>
        <fullName evidence="3">Uncharacterized protein</fullName>
    </submittedName>
</protein>
<feature type="region of interest" description="Disordered" evidence="2">
    <location>
        <begin position="352"/>
        <end position="412"/>
    </location>
</feature>
<feature type="compositionally biased region" description="Polar residues" evidence="2">
    <location>
        <begin position="352"/>
        <end position="369"/>
    </location>
</feature>
<evidence type="ECO:0000256" key="2">
    <source>
        <dbReference type="SAM" id="MobiDB-lite"/>
    </source>
</evidence>
<evidence type="ECO:0000313" key="3">
    <source>
        <dbReference type="EMBL" id="GHJ86670.1"/>
    </source>
</evidence>
<dbReference type="EMBL" id="BLZA01000019">
    <property type="protein sequence ID" value="GHJ86670.1"/>
    <property type="molecule type" value="Genomic_DNA"/>
</dbReference>
<dbReference type="AlphaFoldDB" id="A0A8H3TU18"/>
<evidence type="ECO:0000313" key="4">
    <source>
        <dbReference type="Proteomes" id="UP000620104"/>
    </source>
</evidence>
<proteinExistence type="predicted"/>
<comment type="caution">
    <text evidence="3">The sequence shown here is derived from an EMBL/GenBank/DDBJ whole genome shotgun (WGS) entry which is preliminary data.</text>
</comment>
<dbReference type="OrthoDB" id="10575675at2759"/>
<dbReference type="Proteomes" id="UP000620104">
    <property type="component" value="Unassembled WGS sequence"/>
</dbReference>
<keyword evidence="4" id="KW-1185">Reference proteome</keyword>
<organism evidence="3 4">
    <name type="scientific">Naganishia liquefaciens</name>
    <dbReference type="NCBI Taxonomy" id="104408"/>
    <lineage>
        <taxon>Eukaryota</taxon>
        <taxon>Fungi</taxon>
        <taxon>Dikarya</taxon>
        <taxon>Basidiomycota</taxon>
        <taxon>Agaricomycotina</taxon>
        <taxon>Tremellomycetes</taxon>
        <taxon>Filobasidiales</taxon>
        <taxon>Filobasidiaceae</taxon>
        <taxon>Naganishia</taxon>
    </lineage>
</organism>
<feature type="region of interest" description="Disordered" evidence="2">
    <location>
        <begin position="209"/>
        <end position="228"/>
    </location>
</feature>
<feature type="coiled-coil region" evidence="1">
    <location>
        <begin position="34"/>
        <end position="68"/>
    </location>
</feature>
<feature type="region of interest" description="Disordered" evidence="2">
    <location>
        <begin position="309"/>
        <end position="335"/>
    </location>
</feature>
<reference evidence="3" key="1">
    <citation type="submission" date="2020-07" db="EMBL/GenBank/DDBJ databases">
        <title>Draft Genome Sequence of a Deep-Sea Yeast, Naganishia (Cryptococcus) liquefaciens strain N6.</title>
        <authorList>
            <person name="Han Y.W."/>
            <person name="Kajitani R."/>
            <person name="Morimoto H."/>
            <person name="Parhat M."/>
            <person name="Tsubouchi H."/>
            <person name="Bakenova O."/>
            <person name="Ogata M."/>
            <person name="Argunhan B."/>
            <person name="Aoki R."/>
            <person name="Kajiwara S."/>
            <person name="Itoh T."/>
            <person name="Iwasaki H."/>
        </authorList>
    </citation>
    <scope>NUCLEOTIDE SEQUENCE</scope>
    <source>
        <strain evidence="3">N6</strain>
    </source>
</reference>
<sequence length="412" mass="44912">MDAKLLSWFSTPLGSLATASRTINFQQAEISRLVSHLREQISKQNKALKKAAQQIRENSKVVAELEASRGEAIRLKRELASLSNGAGQVSDRAFKSPALIRPIPRQHSSSDAGRHFLITGKVPKNPSTECGRENQRPSIDGFGAGEPLENGGSSMVAVQAGAALRGQHGVVPLNVSRPPPDRSGLQCRAISKDVGAVLASVRTNDTRTFKHPDVLGTSPQKRVRAEEEADLTYRSSTAHHEDRGQLHDIQQQSMMTPSRMPFHPMSSAVPGHSAVHNQTLAQDSHIGLDIERNVSRTSSRASVRKRLQQYRFDGQTAQGSSPAIDPRGGHGMAQTRPSTAFQIAPVRSVLTSGHASSRPRSVLNVQNHPETPYQRRTPAERQATPRRRTDSWIGPSEAATASRNHSRFIPQG</sequence>